<evidence type="ECO:0000256" key="3">
    <source>
        <dbReference type="ARBA" id="ARBA00018111"/>
    </source>
</evidence>
<dbReference type="Pfam" id="PF02631">
    <property type="entry name" value="RecX_HTH2"/>
    <property type="match status" value="1"/>
</dbReference>
<comment type="subcellular location">
    <subcellularLocation>
        <location evidence="1">Cytoplasm</location>
    </subcellularLocation>
</comment>
<dbReference type="Gene3D" id="1.10.10.10">
    <property type="entry name" value="Winged helix-like DNA-binding domain superfamily/Winged helix DNA-binding domain"/>
    <property type="match status" value="2"/>
</dbReference>
<evidence type="ECO:0000313" key="8">
    <source>
        <dbReference type="EMBL" id="EEH60679.1"/>
    </source>
</evidence>
<gene>
    <name evidence="8" type="ORF">MICPUCDRAFT_50041</name>
</gene>
<organism evidence="9">
    <name type="scientific">Micromonas pusilla (strain CCMP1545)</name>
    <name type="common">Picoplanktonic green alga</name>
    <dbReference type="NCBI Taxonomy" id="564608"/>
    <lineage>
        <taxon>Eukaryota</taxon>
        <taxon>Viridiplantae</taxon>
        <taxon>Chlorophyta</taxon>
        <taxon>Mamiellophyceae</taxon>
        <taxon>Mamiellales</taxon>
        <taxon>Mamiellaceae</taxon>
        <taxon>Micromonas</taxon>
    </lineage>
</organism>
<dbReference type="GeneID" id="9680553"/>
<dbReference type="PANTHER" id="PTHR33602:SF1">
    <property type="entry name" value="REGULATORY PROTEIN RECX FAMILY PROTEIN"/>
    <property type="match status" value="1"/>
</dbReference>
<dbReference type="STRING" id="564608.C1MH40"/>
<evidence type="ECO:0000256" key="2">
    <source>
        <dbReference type="ARBA" id="ARBA00009695"/>
    </source>
</evidence>
<dbReference type="KEGG" id="mpp:MICPUCDRAFT_50041"/>
<evidence type="ECO:0000256" key="4">
    <source>
        <dbReference type="ARBA" id="ARBA00022490"/>
    </source>
</evidence>
<evidence type="ECO:0000256" key="5">
    <source>
        <dbReference type="SAM" id="MobiDB-lite"/>
    </source>
</evidence>
<dbReference type="eggNOG" id="KOG0017">
    <property type="taxonomic scope" value="Eukaryota"/>
</dbReference>
<evidence type="ECO:0000259" key="7">
    <source>
        <dbReference type="Pfam" id="PF21982"/>
    </source>
</evidence>
<dbReference type="InterPro" id="IPR053926">
    <property type="entry name" value="RecX_HTH_1st"/>
</dbReference>
<feature type="compositionally biased region" description="Basic and acidic residues" evidence="5">
    <location>
        <begin position="44"/>
        <end position="56"/>
    </location>
</feature>
<dbReference type="Proteomes" id="UP000001876">
    <property type="component" value="Unassembled WGS sequence"/>
</dbReference>
<dbReference type="InterPro" id="IPR036388">
    <property type="entry name" value="WH-like_DNA-bd_sf"/>
</dbReference>
<accession>C1MH40</accession>
<feature type="domain" description="RecX first three-helical" evidence="7">
    <location>
        <begin position="104"/>
        <end position="144"/>
    </location>
</feature>
<feature type="region of interest" description="Disordered" evidence="5">
    <location>
        <begin position="44"/>
        <end position="68"/>
    </location>
</feature>
<dbReference type="InterPro" id="IPR053924">
    <property type="entry name" value="RecX_HTH_2nd"/>
</dbReference>
<dbReference type="GO" id="GO:0005737">
    <property type="term" value="C:cytoplasm"/>
    <property type="evidence" value="ECO:0007669"/>
    <property type="project" value="UniProtKB-SubCell"/>
</dbReference>
<name>C1MH40_MICPC</name>
<dbReference type="EMBL" id="GG663735">
    <property type="protein sequence ID" value="EEH60679.1"/>
    <property type="molecule type" value="Genomic_DNA"/>
</dbReference>
<evidence type="ECO:0000256" key="1">
    <source>
        <dbReference type="ARBA" id="ARBA00004496"/>
    </source>
</evidence>
<dbReference type="GO" id="GO:0006282">
    <property type="term" value="P:regulation of DNA repair"/>
    <property type="evidence" value="ECO:0007669"/>
    <property type="project" value="InterPro"/>
</dbReference>
<evidence type="ECO:0000313" key="9">
    <source>
        <dbReference type="Proteomes" id="UP000001876"/>
    </source>
</evidence>
<dbReference type="RefSeq" id="XP_003055427.1">
    <property type="nucleotide sequence ID" value="XM_003055381.1"/>
</dbReference>
<sequence>MRAAALRVARAVAAPSVVAASPRPSASSSFAFWRENQIVNARREVATRAAPTRDDALSSSSSSSSDADADAVADARAVAAAAAVEETLSRAPGSAFETTEYDRAKAQILRFLNYKPRTRAELMTKLVEDKLYDPDVAAGAIDYLQSKGVHSDVDYAEQWGRYKWRTAKWAPWRIKRSLAEKGVDWRDATEGLSRVFDDLGEVKLSAGEDGDGDGDGDATRAVVAGEEEDKGAELLRAARRRWTLTRGMPSQTRRRRMSAWLERRGHRFGVVRDIVETLEGEDAAREAEEAEEFDAD</sequence>
<dbReference type="InterPro" id="IPR003783">
    <property type="entry name" value="Regulatory_RecX"/>
</dbReference>
<dbReference type="OMA" id="AFETTEY"/>
<keyword evidence="9" id="KW-1185">Reference proteome</keyword>
<evidence type="ECO:0000259" key="6">
    <source>
        <dbReference type="Pfam" id="PF02631"/>
    </source>
</evidence>
<reference evidence="8 9" key="1">
    <citation type="journal article" date="2009" name="Science">
        <title>Green evolution and dynamic adaptations revealed by genomes of the marine picoeukaryotes Micromonas.</title>
        <authorList>
            <person name="Worden A.Z."/>
            <person name="Lee J.H."/>
            <person name="Mock T."/>
            <person name="Rouze P."/>
            <person name="Simmons M.P."/>
            <person name="Aerts A.L."/>
            <person name="Allen A.E."/>
            <person name="Cuvelier M.L."/>
            <person name="Derelle E."/>
            <person name="Everett M.V."/>
            <person name="Foulon E."/>
            <person name="Grimwood J."/>
            <person name="Gundlach H."/>
            <person name="Henrissat B."/>
            <person name="Napoli C."/>
            <person name="McDonald S.M."/>
            <person name="Parker M.S."/>
            <person name="Rombauts S."/>
            <person name="Salamov A."/>
            <person name="Von Dassow P."/>
            <person name="Badger J.H."/>
            <person name="Coutinho P.M."/>
            <person name="Demir E."/>
            <person name="Dubchak I."/>
            <person name="Gentemann C."/>
            <person name="Eikrem W."/>
            <person name="Gready J.E."/>
            <person name="John U."/>
            <person name="Lanier W."/>
            <person name="Lindquist E.A."/>
            <person name="Lucas S."/>
            <person name="Mayer K.F."/>
            <person name="Moreau H."/>
            <person name="Not F."/>
            <person name="Otillar R."/>
            <person name="Panaud O."/>
            <person name="Pangilinan J."/>
            <person name="Paulsen I."/>
            <person name="Piegu B."/>
            <person name="Poliakov A."/>
            <person name="Robbens S."/>
            <person name="Schmutz J."/>
            <person name="Toulza E."/>
            <person name="Wyss T."/>
            <person name="Zelensky A."/>
            <person name="Zhou K."/>
            <person name="Armbrust E.V."/>
            <person name="Bhattacharya D."/>
            <person name="Goodenough U.W."/>
            <person name="Van de Peer Y."/>
            <person name="Grigoriev I.V."/>
        </authorList>
    </citation>
    <scope>NUCLEOTIDE SEQUENCE [LARGE SCALE GENOMIC DNA]</scope>
    <source>
        <strain evidence="8 9">CCMP1545</strain>
    </source>
</reference>
<comment type="similarity">
    <text evidence="2">Belongs to the RecX family.</text>
</comment>
<keyword evidence="4" id="KW-0963">Cytoplasm</keyword>
<dbReference type="AlphaFoldDB" id="C1MH40"/>
<dbReference type="OrthoDB" id="543346at2759"/>
<feature type="compositionally biased region" description="Low complexity" evidence="5">
    <location>
        <begin position="57"/>
        <end position="68"/>
    </location>
</feature>
<protein>
    <recommendedName>
        <fullName evidence="3">Regulatory protein RecX</fullName>
    </recommendedName>
</protein>
<feature type="domain" description="RecX second three-helical" evidence="6">
    <location>
        <begin position="151"/>
        <end position="191"/>
    </location>
</feature>
<dbReference type="PANTHER" id="PTHR33602">
    <property type="entry name" value="REGULATORY PROTEIN RECX FAMILY PROTEIN"/>
    <property type="match status" value="1"/>
</dbReference>
<dbReference type="Pfam" id="PF21982">
    <property type="entry name" value="RecX_HTH1"/>
    <property type="match status" value="1"/>
</dbReference>
<proteinExistence type="inferred from homology"/>
<dbReference type="HAMAP" id="MF_01114">
    <property type="entry name" value="RecX"/>
    <property type="match status" value="1"/>
</dbReference>